<dbReference type="Pfam" id="PF02485">
    <property type="entry name" value="Branch"/>
    <property type="match status" value="1"/>
</dbReference>
<evidence type="ECO:0000313" key="15">
    <source>
        <dbReference type="EMBL" id="MDD7966792.1"/>
    </source>
</evidence>
<evidence type="ECO:0000256" key="5">
    <source>
        <dbReference type="ARBA" id="ARBA00022692"/>
    </source>
</evidence>
<keyword evidence="16" id="KW-1185">Reference proteome</keyword>
<organism evidence="15 16">
    <name type="scientific">Actinomycetospora lemnae</name>
    <dbReference type="NCBI Taxonomy" id="3019891"/>
    <lineage>
        <taxon>Bacteria</taxon>
        <taxon>Bacillati</taxon>
        <taxon>Actinomycetota</taxon>
        <taxon>Actinomycetes</taxon>
        <taxon>Pseudonocardiales</taxon>
        <taxon>Pseudonocardiaceae</taxon>
        <taxon>Actinomycetospora</taxon>
    </lineage>
</organism>
<evidence type="ECO:0000256" key="11">
    <source>
        <dbReference type="ARBA" id="ARBA00023136"/>
    </source>
</evidence>
<comment type="caution">
    <text evidence="15">The sequence shown here is derived from an EMBL/GenBank/DDBJ whole genome shotgun (WGS) entry which is preliminary data.</text>
</comment>
<sequence>MHTRRLIEALDPFPVFLHCDIATSASAFEAMKRDLPERCRVLPRMNTGWARWENVAAELMGYRVALETTDATHVALLSGSDYPLASTDEIRSLLSRHLGRSITLTTPMPIAGWGRDGGLSRLRYRHRVWRKHMLRLPFPRRLPRDVVPSGGPQHKILARAHARQVVDVAARRPDLVAFWRDSWVADETFVPSVLNSPELVPSWADEHVAETLWAIGWDGRRRKSPPWLTTDHLDILGRARAGEIDDGVPKFFARKFSTDVDTHVLDLIDTVFRGTTVPTS</sequence>
<evidence type="ECO:0000313" key="16">
    <source>
        <dbReference type="Proteomes" id="UP001300763"/>
    </source>
</evidence>
<evidence type="ECO:0000256" key="14">
    <source>
        <dbReference type="ARBA" id="ARBA00042865"/>
    </source>
</evidence>
<keyword evidence="11" id="KW-0472">Membrane</keyword>
<evidence type="ECO:0000256" key="10">
    <source>
        <dbReference type="ARBA" id="ARBA00023034"/>
    </source>
</evidence>
<keyword evidence="10" id="KW-0333">Golgi apparatus</keyword>
<keyword evidence="3" id="KW-0328">Glycosyltransferase</keyword>
<name>A0ABT5SVA0_9PSEU</name>
<evidence type="ECO:0000256" key="7">
    <source>
        <dbReference type="ARBA" id="ARBA00022824"/>
    </source>
</evidence>
<keyword evidence="8" id="KW-0735">Signal-anchor</keyword>
<keyword evidence="4" id="KW-0808">Transferase</keyword>
<dbReference type="PANTHER" id="PTHR46025:SF3">
    <property type="entry name" value="XYLOSYLTRANSFERASE OXT"/>
    <property type="match status" value="1"/>
</dbReference>
<evidence type="ECO:0000256" key="4">
    <source>
        <dbReference type="ARBA" id="ARBA00022679"/>
    </source>
</evidence>
<dbReference type="InterPro" id="IPR003406">
    <property type="entry name" value="Glyco_trans_14"/>
</dbReference>
<evidence type="ECO:0000256" key="1">
    <source>
        <dbReference type="ARBA" id="ARBA00004323"/>
    </source>
</evidence>
<evidence type="ECO:0000256" key="8">
    <source>
        <dbReference type="ARBA" id="ARBA00022968"/>
    </source>
</evidence>
<dbReference type="EMBL" id="JAQZAO010000006">
    <property type="protein sequence ID" value="MDD7966792.1"/>
    <property type="molecule type" value="Genomic_DNA"/>
</dbReference>
<evidence type="ECO:0000256" key="9">
    <source>
        <dbReference type="ARBA" id="ARBA00022989"/>
    </source>
</evidence>
<dbReference type="Proteomes" id="UP001300763">
    <property type="component" value="Unassembled WGS sequence"/>
</dbReference>
<comment type="subcellular location">
    <subcellularLocation>
        <location evidence="2">Endoplasmic reticulum membrane</location>
        <topology evidence="2">Single-pass type II membrane protein</topology>
    </subcellularLocation>
    <subcellularLocation>
        <location evidence="1">Golgi apparatus membrane</location>
        <topology evidence="1">Single-pass type II membrane protein</topology>
    </subcellularLocation>
</comment>
<evidence type="ECO:0000256" key="6">
    <source>
        <dbReference type="ARBA" id="ARBA00022723"/>
    </source>
</evidence>
<gene>
    <name evidence="15" type="ORF">PGB27_15765</name>
</gene>
<reference evidence="15 16" key="1">
    <citation type="submission" date="2023-02" db="EMBL/GenBank/DDBJ databases">
        <title>Genome sequencing required for Actinomycetospora new species description.</title>
        <authorList>
            <person name="Saimee Y."/>
            <person name="Duangmal K."/>
        </authorList>
    </citation>
    <scope>NUCLEOTIDE SEQUENCE [LARGE SCALE GENOMIC DNA]</scope>
    <source>
        <strain evidence="15 16">DW7H6</strain>
    </source>
</reference>
<keyword evidence="13" id="KW-0325">Glycoprotein</keyword>
<keyword evidence="12" id="KW-1015">Disulfide bond</keyword>
<dbReference type="PANTHER" id="PTHR46025">
    <property type="entry name" value="XYLOSYLTRANSFERASE OXT"/>
    <property type="match status" value="1"/>
</dbReference>
<evidence type="ECO:0000256" key="2">
    <source>
        <dbReference type="ARBA" id="ARBA00004648"/>
    </source>
</evidence>
<keyword evidence="7" id="KW-0256">Endoplasmic reticulum</keyword>
<dbReference type="InterPro" id="IPR043538">
    <property type="entry name" value="XYLT"/>
</dbReference>
<proteinExistence type="predicted"/>
<keyword evidence="6" id="KW-0479">Metal-binding</keyword>
<keyword evidence="9" id="KW-1133">Transmembrane helix</keyword>
<protein>
    <recommendedName>
        <fullName evidence="14">Peptide O-xylosyltransferase</fullName>
    </recommendedName>
</protein>
<keyword evidence="5" id="KW-0812">Transmembrane</keyword>
<evidence type="ECO:0000256" key="12">
    <source>
        <dbReference type="ARBA" id="ARBA00023157"/>
    </source>
</evidence>
<dbReference type="RefSeq" id="WP_274201323.1">
    <property type="nucleotide sequence ID" value="NZ_JAQZAO010000006.1"/>
</dbReference>
<evidence type="ECO:0000256" key="13">
    <source>
        <dbReference type="ARBA" id="ARBA00023180"/>
    </source>
</evidence>
<accession>A0ABT5SVA0</accession>
<evidence type="ECO:0000256" key="3">
    <source>
        <dbReference type="ARBA" id="ARBA00022676"/>
    </source>
</evidence>